<proteinExistence type="predicted"/>
<sequence>MPAGAALARATAWLCEVEGAVWEGMLSKHLLPETFVLITAGDSEVVEMLAALESPFRLRAEGAGEAPTQLEAGRDEVRSWMLSVVAGMSGGITRAVCGEHVAA</sequence>
<dbReference type="AlphaFoldDB" id="A0A7S0RT65"/>
<name>A0A7S0RT65_9CHLO</name>
<gene>
    <name evidence="1" type="ORF">POBO1169_LOCUS17903</name>
</gene>
<organism evidence="1">
    <name type="scientific">Pyramimonas obovata</name>
    <dbReference type="NCBI Taxonomy" id="1411642"/>
    <lineage>
        <taxon>Eukaryota</taxon>
        <taxon>Viridiplantae</taxon>
        <taxon>Chlorophyta</taxon>
        <taxon>Pyramimonadophyceae</taxon>
        <taxon>Pyramimonadales</taxon>
        <taxon>Pyramimonadaceae</taxon>
        <taxon>Pyramimonas</taxon>
        <taxon>Pyramimonas incertae sedis</taxon>
    </lineage>
</organism>
<dbReference type="EMBL" id="HBFA01035739">
    <property type="protein sequence ID" value="CAD8686880.1"/>
    <property type="molecule type" value="Transcribed_RNA"/>
</dbReference>
<protein>
    <submittedName>
        <fullName evidence="1">Uncharacterized protein</fullName>
    </submittedName>
</protein>
<accession>A0A7S0RT65</accession>
<evidence type="ECO:0000313" key="1">
    <source>
        <dbReference type="EMBL" id="CAD8686880.1"/>
    </source>
</evidence>
<reference evidence="1" key="1">
    <citation type="submission" date="2021-01" db="EMBL/GenBank/DDBJ databases">
        <authorList>
            <person name="Corre E."/>
            <person name="Pelletier E."/>
            <person name="Niang G."/>
            <person name="Scheremetjew M."/>
            <person name="Finn R."/>
            <person name="Kale V."/>
            <person name="Holt S."/>
            <person name="Cochrane G."/>
            <person name="Meng A."/>
            <person name="Brown T."/>
            <person name="Cohen L."/>
        </authorList>
    </citation>
    <scope>NUCLEOTIDE SEQUENCE</scope>
    <source>
        <strain evidence="1">CCMP722</strain>
    </source>
</reference>